<gene>
    <name evidence="2" type="ORF">GSY69_02405</name>
</gene>
<dbReference type="Proteomes" id="UP000469215">
    <property type="component" value="Unassembled WGS sequence"/>
</dbReference>
<evidence type="ECO:0000313" key="2">
    <source>
        <dbReference type="EMBL" id="MYM18861.1"/>
    </source>
</evidence>
<sequence>MSAILKARDSGITYAAIADAAGTSSQAVQEIARRHRKDVEPVPAQGAGIAAIAAPQQRGRIGS</sequence>
<proteinExistence type="predicted"/>
<organism evidence="2 3">
    <name type="scientific">Brevibacterium rongguiense</name>
    <dbReference type="NCBI Taxonomy" id="2695267"/>
    <lineage>
        <taxon>Bacteria</taxon>
        <taxon>Bacillati</taxon>
        <taxon>Actinomycetota</taxon>
        <taxon>Actinomycetes</taxon>
        <taxon>Micrococcales</taxon>
        <taxon>Brevibacteriaceae</taxon>
        <taxon>Brevibacterium</taxon>
    </lineage>
</organism>
<feature type="compositionally biased region" description="Low complexity" evidence="1">
    <location>
        <begin position="43"/>
        <end position="63"/>
    </location>
</feature>
<comment type="caution">
    <text evidence="2">The sequence shown here is derived from an EMBL/GenBank/DDBJ whole genome shotgun (WGS) entry which is preliminary data.</text>
</comment>
<accession>A0A6N9H4U9</accession>
<protein>
    <submittedName>
        <fullName evidence="2">Uncharacterized protein</fullName>
    </submittedName>
</protein>
<evidence type="ECO:0000313" key="3">
    <source>
        <dbReference type="Proteomes" id="UP000469215"/>
    </source>
</evidence>
<dbReference type="EMBL" id="WWEQ01000006">
    <property type="protein sequence ID" value="MYM18861.1"/>
    <property type="molecule type" value="Genomic_DNA"/>
</dbReference>
<reference evidence="2 3" key="1">
    <citation type="submission" date="2020-01" db="EMBL/GenBank/DDBJ databases">
        <authorList>
            <person name="Deng T."/>
        </authorList>
    </citation>
    <scope>NUCLEOTIDE SEQUENCE [LARGE SCALE GENOMIC DNA]</scope>
    <source>
        <strain evidence="2 3">5221</strain>
    </source>
</reference>
<name>A0A6N9H4U9_9MICO</name>
<feature type="region of interest" description="Disordered" evidence="1">
    <location>
        <begin position="35"/>
        <end position="63"/>
    </location>
</feature>
<dbReference type="AlphaFoldDB" id="A0A6N9H4U9"/>
<evidence type="ECO:0000256" key="1">
    <source>
        <dbReference type="SAM" id="MobiDB-lite"/>
    </source>
</evidence>
<keyword evidence="3" id="KW-1185">Reference proteome</keyword>